<evidence type="ECO:0000256" key="2">
    <source>
        <dbReference type="ARBA" id="ARBA00023134"/>
    </source>
</evidence>
<dbReference type="SMART" id="SM00178">
    <property type="entry name" value="SAR"/>
    <property type="match status" value="1"/>
</dbReference>
<keyword evidence="1" id="KW-0547">Nucleotide-binding</keyword>
<dbReference type="NCBIfam" id="TIGR00231">
    <property type="entry name" value="small_GTP"/>
    <property type="match status" value="1"/>
</dbReference>
<dbReference type="Pfam" id="PF00025">
    <property type="entry name" value="Arf"/>
    <property type="match status" value="1"/>
</dbReference>
<dbReference type="GO" id="GO:0005525">
    <property type="term" value="F:GTP binding"/>
    <property type="evidence" value="ECO:0007669"/>
    <property type="project" value="UniProtKB-KW"/>
</dbReference>
<dbReference type="GO" id="GO:0003924">
    <property type="term" value="F:GTPase activity"/>
    <property type="evidence" value="ECO:0007669"/>
    <property type="project" value="InterPro"/>
</dbReference>
<dbReference type="SUPFAM" id="SSF52540">
    <property type="entry name" value="P-loop containing nucleoside triphosphate hydrolases"/>
    <property type="match status" value="1"/>
</dbReference>
<dbReference type="PROSITE" id="PS51417">
    <property type="entry name" value="ARF"/>
    <property type="match status" value="1"/>
</dbReference>
<name>A0A9Y1BS46_9ARCH</name>
<evidence type="ECO:0000313" key="3">
    <source>
        <dbReference type="EMBL" id="UJG44266.1"/>
    </source>
</evidence>
<reference evidence="3" key="1">
    <citation type="journal article" date="2022" name="Nat. Microbiol.">
        <title>Unique mobile elements and scalable gene flow at the prokaryote-eukaryote boundary revealed by circularized Asgard archaea genomes.</title>
        <authorList>
            <person name="Wu F."/>
            <person name="Speth D.R."/>
            <person name="Philosof A."/>
            <person name="Cremiere A."/>
            <person name="Narayanan A."/>
            <person name="Barco R.A."/>
            <person name="Connon S.A."/>
            <person name="Amend J.P."/>
            <person name="Antoshechkin I.A."/>
            <person name="Orphan V.J."/>
        </authorList>
    </citation>
    <scope>NUCLEOTIDE SEQUENCE</scope>
    <source>
        <strain evidence="3">PR6</strain>
    </source>
</reference>
<dbReference type="SMART" id="SM00173">
    <property type="entry name" value="RAS"/>
    <property type="match status" value="1"/>
</dbReference>
<dbReference type="Proteomes" id="UP001200513">
    <property type="component" value="Chromosome"/>
</dbReference>
<dbReference type="SMART" id="SM00177">
    <property type="entry name" value="ARF"/>
    <property type="match status" value="1"/>
</dbReference>
<dbReference type="InterPro" id="IPR027417">
    <property type="entry name" value="P-loop_NTPase"/>
</dbReference>
<dbReference type="PRINTS" id="PR00449">
    <property type="entry name" value="RASTRNSFRMNG"/>
</dbReference>
<dbReference type="SMART" id="SM00175">
    <property type="entry name" value="RAB"/>
    <property type="match status" value="1"/>
</dbReference>
<dbReference type="PANTHER" id="PTHR11711">
    <property type="entry name" value="ADP RIBOSYLATION FACTOR-RELATED"/>
    <property type="match status" value="1"/>
</dbReference>
<evidence type="ECO:0000256" key="1">
    <source>
        <dbReference type="ARBA" id="ARBA00022741"/>
    </source>
</evidence>
<dbReference type="EMBL" id="CP084167">
    <property type="protein sequence ID" value="UJG44266.1"/>
    <property type="molecule type" value="Genomic_DNA"/>
</dbReference>
<protein>
    <submittedName>
        <fullName evidence="3">GTP-binding protein</fullName>
    </submittedName>
</protein>
<dbReference type="PROSITE" id="PS51419">
    <property type="entry name" value="RAB"/>
    <property type="match status" value="1"/>
</dbReference>
<gene>
    <name evidence="3" type="ORF">K9W46_03560</name>
</gene>
<keyword evidence="2" id="KW-0342">GTP-binding</keyword>
<dbReference type="InterPro" id="IPR024156">
    <property type="entry name" value="Small_GTPase_ARF"/>
</dbReference>
<dbReference type="InterPro" id="IPR005225">
    <property type="entry name" value="Small_GTP-bd"/>
</dbReference>
<accession>A0A9Y1BS46</accession>
<organism evidence="3">
    <name type="scientific">Candidatus Heimdallarchaeum endolithica</name>
    <dbReference type="NCBI Taxonomy" id="2876572"/>
    <lineage>
        <taxon>Archaea</taxon>
        <taxon>Promethearchaeati</taxon>
        <taxon>Candidatus Heimdallarchaeota</taxon>
        <taxon>Candidatus Heimdallarchaeia (ex Rinke et al. 2021) (nom. nud.)</taxon>
        <taxon>Candidatus Heimdallarchaeales</taxon>
        <taxon>Candidatus Heimdallarchaeaceae</taxon>
        <taxon>Candidatus Heimdallarchaeum</taxon>
    </lineage>
</organism>
<dbReference type="Gene3D" id="3.40.50.300">
    <property type="entry name" value="P-loop containing nucleotide triphosphate hydrolases"/>
    <property type="match status" value="1"/>
</dbReference>
<proteinExistence type="predicted"/>
<sequence length="320" mass="36839">MNKKKISEKLLSFEKKGIPLVILGLPNAGKTTFVNRVLTGKFTSPKPTMGVQLEQYKLFDLKVNIFDLGGQEVFRKTIWENYIKLAYGIIFIIDSSDRQSLLEAKKEFWKSIKLKDKGDEFLILFLCNKADLENSMNLEEIINIVEIYNLATIPNASFQFFKTSMQTGENFDSVLYWLQNQLSKLVQKRKVTPESFLLADRDGLPILSISKKKLSDRISLYSGFLSAIQSFAKKTFNESNTIQFIMSKKHKFILRSSRSHILGLVIKADESHEEARRVLDIITDLTDKDDSNYDVIEKFTLSVLNLDPEKCVIEYGYRNK</sequence>
<dbReference type="InterPro" id="IPR006689">
    <property type="entry name" value="Small_GTPase_ARF/SAR"/>
</dbReference>
<dbReference type="AlphaFoldDB" id="A0A9Y1BS46"/>